<comment type="caution">
    <text evidence="6">The sequence shown here is derived from an EMBL/GenBank/DDBJ whole genome shotgun (WGS) entry which is preliminary data.</text>
</comment>
<organism evidence="6 7">
    <name type="scientific">Truncatella angustata</name>
    <dbReference type="NCBI Taxonomy" id="152316"/>
    <lineage>
        <taxon>Eukaryota</taxon>
        <taxon>Fungi</taxon>
        <taxon>Dikarya</taxon>
        <taxon>Ascomycota</taxon>
        <taxon>Pezizomycotina</taxon>
        <taxon>Sordariomycetes</taxon>
        <taxon>Xylariomycetidae</taxon>
        <taxon>Amphisphaeriales</taxon>
        <taxon>Sporocadaceae</taxon>
        <taxon>Truncatella</taxon>
    </lineage>
</organism>
<proteinExistence type="inferred from homology"/>
<gene>
    <name evidence="6" type="ORF">BKA67DRAFT_555080</name>
</gene>
<dbReference type="GO" id="GO:0046872">
    <property type="term" value="F:metal ion binding"/>
    <property type="evidence" value="ECO:0007669"/>
    <property type="project" value="UniProtKB-KW"/>
</dbReference>
<dbReference type="InterPro" id="IPR006913">
    <property type="entry name" value="CENP-V/GFA"/>
</dbReference>
<keyword evidence="2" id="KW-0479">Metal-binding</keyword>
<dbReference type="PROSITE" id="PS51891">
    <property type="entry name" value="CENP_V_GFA"/>
    <property type="match status" value="1"/>
</dbReference>
<dbReference type="AlphaFoldDB" id="A0A9P8ZZK9"/>
<feature type="domain" description="CENP-V/GFA" evidence="5">
    <location>
        <begin position="11"/>
        <end position="121"/>
    </location>
</feature>
<evidence type="ECO:0000256" key="1">
    <source>
        <dbReference type="ARBA" id="ARBA00005495"/>
    </source>
</evidence>
<dbReference type="Pfam" id="PF04828">
    <property type="entry name" value="GFA"/>
    <property type="match status" value="2"/>
</dbReference>
<dbReference type="InterPro" id="IPR011057">
    <property type="entry name" value="Mss4-like_sf"/>
</dbReference>
<evidence type="ECO:0000256" key="3">
    <source>
        <dbReference type="ARBA" id="ARBA00022833"/>
    </source>
</evidence>
<dbReference type="Gene3D" id="3.90.1590.10">
    <property type="entry name" value="glutathione-dependent formaldehyde- activating enzyme (gfa)"/>
    <property type="match status" value="2"/>
</dbReference>
<evidence type="ECO:0000313" key="6">
    <source>
        <dbReference type="EMBL" id="KAH6657362.1"/>
    </source>
</evidence>
<accession>A0A9P8ZZK9</accession>
<evidence type="ECO:0000256" key="4">
    <source>
        <dbReference type="ARBA" id="ARBA00023239"/>
    </source>
</evidence>
<dbReference type="PANTHER" id="PTHR33337">
    <property type="entry name" value="GFA DOMAIN-CONTAINING PROTEIN"/>
    <property type="match status" value="1"/>
</dbReference>
<protein>
    <submittedName>
        <fullName evidence="6">Mss4-like protein</fullName>
    </submittedName>
</protein>
<dbReference type="EMBL" id="JAGPXC010000002">
    <property type="protein sequence ID" value="KAH6657362.1"/>
    <property type="molecule type" value="Genomic_DNA"/>
</dbReference>
<evidence type="ECO:0000313" key="7">
    <source>
        <dbReference type="Proteomes" id="UP000758603"/>
    </source>
</evidence>
<dbReference type="GeneID" id="70130933"/>
<dbReference type="Proteomes" id="UP000758603">
    <property type="component" value="Unassembled WGS sequence"/>
</dbReference>
<dbReference type="RefSeq" id="XP_045961596.1">
    <property type="nucleotide sequence ID" value="XM_046102041.1"/>
</dbReference>
<evidence type="ECO:0000256" key="2">
    <source>
        <dbReference type="ARBA" id="ARBA00022723"/>
    </source>
</evidence>
<keyword evidence="3" id="KW-0862">Zinc</keyword>
<keyword evidence="4" id="KW-0456">Lyase</keyword>
<comment type="similarity">
    <text evidence="1">Belongs to the Gfa family.</text>
</comment>
<dbReference type="SUPFAM" id="SSF51316">
    <property type="entry name" value="Mss4-like"/>
    <property type="match status" value="2"/>
</dbReference>
<dbReference type="GO" id="GO:0016846">
    <property type="term" value="F:carbon-sulfur lyase activity"/>
    <property type="evidence" value="ECO:0007669"/>
    <property type="project" value="InterPro"/>
</dbReference>
<reference evidence="6" key="1">
    <citation type="journal article" date="2021" name="Nat. Commun.">
        <title>Genetic determinants of endophytism in the Arabidopsis root mycobiome.</title>
        <authorList>
            <person name="Mesny F."/>
            <person name="Miyauchi S."/>
            <person name="Thiergart T."/>
            <person name="Pickel B."/>
            <person name="Atanasova L."/>
            <person name="Karlsson M."/>
            <person name="Huettel B."/>
            <person name="Barry K.W."/>
            <person name="Haridas S."/>
            <person name="Chen C."/>
            <person name="Bauer D."/>
            <person name="Andreopoulos W."/>
            <person name="Pangilinan J."/>
            <person name="LaButti K."/>
            <person name="Riley R."/>
            <person name="Lipzen A."/>
            <person name="Clum A."/>
            <person name="Drula E."/>
            <person name="Henrissat B."/>
            <person name="Kohler A."/>
            <person name="Grigoriev I.V."/>
            <person name="Martin F.M."/>
            <person name="Hacquard S."/>
        </authorList>
    </citation>
    <scope>NUCLEOTIDE SEQUENCE</scope>
    <source>
        <strain evidence="6">MPI-SDFR-AT-0073</strain>
    </source>
</reference>
<dbReference type="PANTHER" id="PTHR33337:SF31">
    <property type="entry name" value="DUF636 DOMAIN PROTEIN (AFU_ORTHOLOGUE AFUA_2G12650)"/>
    <property type="match status" value="1"/>
</dbReference>
<evidence type="ECO:0000259" key="5">
    <source>
        <dbReference type="PROSITE" id="PS51891"/>
    </source>
</evidence>
<keyword evidence="7" id="KW-1185">Reference proteome</keyword>
<sequence length="351" mass="39270">MAQIEAQEKTVAAQCYCKSVHFTLTLKTSDLPLNTHLCHCSICRYSHGTLCVFHATLPDNVAPHFVAPSSQDKLTSYRIPNADTIYYFCSTCGCHIGGSLPDYTDWTVSTSIFTNNEPVYQINSHVFSQSALGGGYNDFLFRIGDRDMKDWNPKGDSARPKYNEAAYGADSEERLRAECHCGGVSFTVPRPRDGDRDDPEMKRIVSPVDKRKWIATIDACDDCRLTSGTHVVSWTFIPLDRCEPSIKPDLLIGTMKTFESSPDVLRSFCGVCGAVIFYSCHDRKNIVDLAVGVLRAPEGVKAENWLTWQAGRIGWEKDGLQYNEEFILSLAEGFKKWSMEKYGHVGDSRSV</sequence>
<dbReference type="OrthoDB" id="5422068at2759"/>
<name>A0A9P8ZZK9_9PEZI</name>